<name>H7ENA9_9SPIR</name>
<evidence type="ECO:0000313" key="4">
    <source>
        <dbReference type="Proteomes" id="UP000003571"/>
    </source>
</evidence>
<comment type="caution">
    <text evidence="3">The sequence shown here is derived from an EMBL/GenBank/DDBJ whole genome shotgun (WGS) entry which is preliminary data.</text>
</comment>
<dbReference type="PRINTS" id="PR00081">
    <property type="entry name" value="GDHRDH"/>
</dbReference>
<dbReference type="SUPFAM" id="SSF51735">
    <property type="entry name" value="NAD(P)-binding Rossmann-fold domains"/>
    <property type="match status" value="1"/>
</dbReference>
<gene>
    <name evidence="3" type="ORF">TresaDRAFT_0662</name>
</gene>
<evidence type="ECO:0000313" key="3">
    <source>
        <dbReference type="EMBL" id="EIC00837.1"/>
    </source>
</evidence>
<dbReference type="Proteomes" id="UP000003571">
    <property type="component" value="Unassembled WGS sequence"/>
</dbReference>
<proteinExistence type="inferred from homology"/>
<dbReference type="InterPro" id="IPR036291">
    <property type="entry name" value="NAD(P)-bd_dom_sf"/>
</dbReference>
<dbReference type="CDD" id="cd05233">
    <property type="entry name" value="SDR_c"/>
    <property type="match status" value="1"/>
</dbReference>
<protein>
    <submittedName>
        <fullName evidence="3">Short-chain dehydrogenase/reductase SDR</fullName>
    </submittedName>
</protein>
<dbReference type="InterPro" id="IPR002347">
    <property type="entry name" value="SDR_fam"/>
</dbReference>
<evidence type="ECO:0000256" key="1">
    <source>
        <dbReference type="ARBA" id="ARBA00006484"/>
    </source>
</evidence>
<dbReference type="RefSeq" id="WP_002705960.1">
    <property type="nucleotide sequence ID" value="NZ_AGRW01000053.1"/>
</dbReference>
<accession>H7ENA9</accession>
<comment type="similarity">
    <text evidence="1">Belongs to the short-chain dehydrogenases/reductases (SDR) family.</text>
</comment>
<evidence type="ECO:0000256" key="2">
    <source>
        <dbReference type="ARBA" id="ARBA00023002"/>
    </source>
</evidence>
<dbReference type="OrthoDB" id="358177at2"/>
<dbReference type="Gene3D" id="3.40.50.720">
    <property type="entry name" value="NAD(P)-binding Rossmann-like Domain"/>
    <property type="match status" value="1"/>
</dbReference>
<dbReference type="eggNOG" id="COG1028">
    <property type="taxonomic scope" value="Bacteria"/>
</dbReference>
<dbReference type="STRING" id="907348.TresaDRAFT_0662"/>
<keyword evidence="2" id="KW-0560">Oxidoreductase</keyword>
<dbReference type="PANTHER" id="PTHR43477">
    <property type="entry name" value="DIHYDROANTICAPSIN 7-DEHYDROGENASE"/>
    <property type="match status" value="1"/>
</dbReference>
<keyword evidence="4" id="KW-1185">Reference proteome</keyword>
<dbReference type="PATRIC" id="fig|907348.3.peg.2431"/>
<dbReference type="InterPro" id="IPR051122">
    <property type="entry name" value="SDR_DHRS6-like"/>
</dbReference>
<dbReference type="EMBL" id="AGRW01000053">
    <property type="protein sequence ID" value="EIC00837.1"/>
    <property type="molecule type" value="Genomic_DNA"/>
</dbReference>
<dbReference type="Pfam" id="PF13561">
    <property type="entry name" value="adh_short_C2"/>
    <property type="match status" value="1"/>
</dbReference>
<dbReference type="PANTHER" id="PTHR43477:SF1">
    <property type="entry name" value="DIHYDROANTICAPSIN 7-DEHYDROGENASE"/>
    <property type="match status" value="1"/>
</dbReference>
<dbReference type="AlphaFoldDB" id="H7ENA9"/>
<organism evidence="3 4">
    <name type="scientific">Treponema saccharophilum DSM 2985</name>
    <dbReference type="NCBI Taxonomy" id="907348"/>
    <lineage>
        <taxon>Bacteria</taxon>
        <taxon>Pseudomonadati</taxon>
        <taxon>Spirochaetota</taxon>
        <taxon>Spirochaetia</taxon>
        <taxon>Spirochaetales</taxon>
        <taxon>Treponemataceae</taxon>
        <taxon>Treponema</taxon>
    </lineage>
</organism>
<sequence>MMDSLSKMTALVVGGSGGIGKSISEHLAGECGRLVVHGGHGSPAFDEFARALREKSGGRTEIETLVQDFGTGFCGIGSSEIARKAAESDILVVCYGPFLQKKLDEMDAGDWIKAALHDYALPGILLSAALPKMVARKFGRILLFGGTGTAHRTEFFTNAAYAGAKTGVGTIVESTAASYARFGITCNAILPGFTKTQYTEKIDAVLDAKMPLGRQISADSVADAALFLLKNPDANGVLLRLDRGWSPAF</sequence>
<reference evidence="3 4" key="1">
    <citation type="submission" date="2011-09" db="EMBL/GenBank/DDBJ databases">
        <title>The draft genome of Treponema saccharophilum DSM 2985.</title>
        <authorList>
            <consortium name="US DOE Joint Genome Institute (JGI-PGF)"/>
            <person name="Lucas S."/>
            <person name="Copeland A."/>
            <person name="Lapidus A."/>
            <person name="Glavina del Rio T."/>
            <person name="Dalin E."/>
            <person name="Tice H."/>
            <person name="Bruce D."/>
            <person name="Goodwin L."/>
            <person name="Pitluck S."/>
            <person name="Peters L."/>
            <person name="Kyrpides N."/>
            <person name="Mavromatis K."/>
            <person name="Ivanova N."/>
            <person name="Markowitz V."/>
            <person name="Cheng J.-F."/>
            <person name="Hugenholtz P."/>
            <person name="Woyke T."/>
            <person name="Wu D."/>
            <person name="Gronow S."/>
            <person name="Wellnitz S."/>
            <person name="Brambilla E."/>
            <person name="Klenk H.-P."/>
            <person name="Eisen J.A."/>
        </authorList>
    </citation>
    <scope>NUCLEOTIDE SEQUENCE [LARGE SCALE GENOMIC DNA]</scope>
    <source>
        <strain evidence="3 4">DSM 2985</strain>
    </source>
</reference>
<dbReference type="GO" id="GO:0016491">
    <property type="term" value="F:oxidoreductase activity"/>
    <property type="evidence" value="ECO:0007669"/>
    <property type="project" value="UniProtKB-KW"/>
</dbReference>